<dbReference type="EMBL" id="KB445793">
    <property type="protein sequence ID" value="EMD39531.1"/>
    <property type="molecule type" value="Genomic_DNA"/>
</dbReference>
<feature type="region of interest" description="Disordered" evidence="1">
    <location>
        <begin position="293"/>
        <end position="388"/>
    </location>
</feature>
<evidence type="ECO:0000256" key="1">
    <source>
        <dbReference type="SAM" id="MobiDB-lite"/>
    </source>
</evidence>
<feature type="region of interest" description="Disordered" evidence="1">
    <location>
        <begin position="224"/>
        <end position="254"/>
    </location>
</feature>
<reference evidence="2 3" key="1">
    <citation type="journal article" date="2012" name="Proc. Natl. Acad. Sci. U.S.A.">
        <title>Comparative genomics of Ceriporiopsis subvermispora and Phanerochaete chrysosporium provide insight into selective ligninolysis.</title>
        <authorList>
            <person name="Fernandez-Fueyo E."/>
            <person name="Ruiz-Duenas F.J."/>
            <person name="Ferreira P."/>
            <person name="Floudas D."/>
            <person name="Hibbett D.S."/>
            <person name="Canessa P."/>
            <person name="Larrondo L.F."/>
            <person name="James T.Y."/>
            <person name="Seelenfreund D."/>
            <person name="Lobos S."/>
            <person name="Polanco R."/>
            <person name="Tello M."/>
            <person name="Honda Y."/>
            <person name="Watanabe T."/>
            <person name="Watanabe T."/>
            <person name="Ryu J.S."/>
            <person name="Kubicek C.P."/>
            <person name="Schmoll M."/>
            <person name="Gaskell J."/>
            <person name="Hammel K.E."/>
            <person name="St John F.J."/>
            <person name="Vanden Wymelenberg A."/>
            <person name="Sabat G."/>
            <person name="Splinter BonDurant S."/>
            <person name="Syed K."/>
            <person name="Yadav J.S."/>
            <person name="Doddapaneni H."/>
            <person name="Subramanian V."/>
            <person name="Lavin J.L."/>
            <person name="Oguiza J.A."/>
            <person name="Perez G."/>
            <person name="Pisabarro A.G."/>
            <person name="Ramirez L."/>
            <person name="Santoyo F."/>
            <person name="Master E."/>
            <person name="Coutinho P.M."/>
            <person name="Henrissat B."/>
            <person name="Lombard V."/>
            <person name="Magnuson J.K."/>
            <person name="Kuees U."/>
            <person name="Hori C."/>
            <person name="Igarashi K."/>
            <person name="Samejima M."/>
            <person name="Held B.W."/>
            <person name="Barry K.W."/>
            <person name="LaButti K.M."/>
            <person name="Lapidus A."/>
            <person name="Lindquist E.A."/>
            <person name="Lucas S.M."/>
            <person name="Riley R."/>
            <person name="Salamov A.A."/>
            <person name="Hoffmeister D."/>
            <person name="Schwenk D."/>
            <person name="Hadar Y."/>
            <person name="Yarden O."/>
            <person name="de Vries R.P."/>
            <person name="Wiebenga A."/>
            <person name="Stenlid J."/>
            <person name="Eastwood D."/>
            <person name="Grigoriev I.V."/>
            <person name="Berka R.M."/>
            <person name="Blanchette R.A."/>
            <person name="Kersten P."/>
            <person name="Martinez A.T."/>
            <person name="Vicuna R."/>
            <person name="Cullen D."/>
        </authorList>
    </citation>
    <scope>NUCLEOTIDE SEQUENCE [LARGE SCALE GENOMIC DNA]</scope>
    <source>
        <strain evidence="2 3">B</strain>
    </source>
</reference>
<protein>
    <submittedName>
        <fullName evidence="2">Uncharacterized protein</fullName>
    </submittedName>
</protein>
<dbReference type="HOGENOM" id="CLU_660558_0_0_1"/>
<evidence type="ECO:0000313" key="3">
    <source>
        <dbReference type="Proteomes" id="UP000016930"/>
    </source>
</evidence>
<feature type="compositionally biased region" description="Acidic residues" evidence="1">
    <location>
        <begin position="350"/>
        <end position="368"/>
    </location>
</feature>
<feature type="compositionally biased region" description="Low complexity" evidence="1">
    <location>
        <begin position="238"/>
        <end position="248"/>
    </location>
</feature>
<feature type="compositionally biased region" description="Polar residues" evidence="1">
    <location>
        <begin position="1"/>
        <end position="23"/>
    </location>
</feature>
<accession>M2RL45</accession>
<dbReference type="OrthoDB" id="196165at2759"/>
<feature type="compositionally biased region" description="Low complexity" evidence="1">
    <location>
        <begin position="39"/>
        <end position="56"/>
    </location>
</feature>
<feature type="region of interest" description="Disordered" evidence="1">
    <location>
        <begin position="1"/>
        <end position="56"/>
    </location>
</feature>
<dbReference type="AlphaFoldDB" id="M2RL45"/>
<keyword evidence="3" id="KW-1185">Reference proteome</keyword>
<gene>
    <name evidence="2" type="ORF">CERSUDRAFT_111855</name>
</gene>
<sequence length="416" mass="43910">MHTDNSQTHPACSLTGPASSSSFFDWRNETDIPPPASPASPLSPSSPSSVYSQSSEPEFESDALTWSAAAADARDGIHYIQERWPAKGSTYISPLYAHDHLAVRGGERVRIVQEVNEYTLRVARVAPRAGEPAAGLIPAWNVEGALERLARLNMAFNEAVTCPAESDVVTPDADAPTAPAAAGLRTPAHVHERCVRFSAPKRGAAILATAAAVAAAAAVSASSGYASDSDSDSDSDSSHSGSPSPSRSPVHDAGPAVAVYDAGSPLMGAGLTLADAKKSVVFAADAGAHKLVFRYPSGPPRAAPRRPRVRIPIDSDDEREEEPEPEPEEIDEEWRDGWVEPVGLGQAAREEEDEQMDTDEGDDSGDDTVDGHAGAGPRGARRGDHAHQLLRKLRVTARALSSAAPCMRSRHDGIMD</sequence>
<feature type="compositionally biased region" description="Acidic residues" evidence="1">
    <location>
        <begin position="314"/>
        <end position="334"/>
    </location>
</feature>
<evidence type="ECO:0000313" key="2">
    <source>
        <dbReference type="EMBL" id="EMD39531.1"/>
    </source>
</evidence>
<name>M2RL45_CERS8</name>
<dbReference type="Proteomes" id="UP000016930">
    <property type="component" value="Unassembled WGS sequence"/>
</dbReference>
<proteinExistence type="predicted"/>
<organism evidence="2 3">
    <name type="scientific">Ceriporiopsis subvermispora (strain B)</name>
    <name type="common">White-rot fungus</name>
    <name type="synonym">Gelatoporia subvermispora</name>
    <dbReference type="NCBI Taxonomy" id="914234"/>
    <lineage>
        <taxon>Eukaryota</taxon>
        <taxon>Fungi</taxon>
        <taxon>Dikarya</taxon>
        <taxon>Basidiomycota</taxon>
        <taxon>Agaricomycotina</taxon>
        <taxon>Agaricomycetes</taxon>
        <taxon>Polyporales</taxon>
        <taxon>Gelatoporiaceae</taxon>
        <taxon>Gelatoporia</taxon>
    </lineage>
</organism>